<dbReference type="InterPro" id="IPR020843">
    <property type="entry name" value="ER"/>
</dbReference>
<dbReference type="InterPro" id="IPR050129">
    <property type="entry name" value="Zn_alcohol_dh"/>
</dbReference>
<dbReference type="PANTHER" id="PTHR43401:SF5">
    <property type="entry name" value="ALCOHOL DEHYDROGENASE-RELATED"/>
    <property type="match status" value="1"/>
</dbReference>
<dbReference type="Pfam" id="PF08240">
    <property type="entry name" value="ADH_N"/>
    <property type="match status" value="1"/>
</dbReference>
<dbReference type="SUPFAM" id="SSF50129">
    <property type="entry name" value="GroES-like"/>
    <property type="match status" value="1"/>
</dbReference>
<keyword evidence="7" id="KW-1185">Reference proteome</keyword>
<name>A0ABW5QHD0_9HYPH</name>
<evidence type="ECO:0000256" key="1">
    <source>
        <dbReference type="ARBA" id="ARBA00022723"/>
    </source>
</evidence>
<comment type="caution">
    <text evidence="6">The sequence shown here is derived from an EMBL/GenBank/DDBJ whole genome shotgun (WGS) entry which is preliminary data.</text>
</comment>
<dbReference type="Pfam" id="PF00107">
    <property type="entry name" value="ADH_zinc_N"/>
    <property type="match status" value="1"/>
</dbReference>
<dbReference type="EMBL" id="JBHUNP010000001">
    <property type="protein sequence ID" value="MFD2647055.1"/>
    <property type="molecule type" value="Genomic_DNA"/>
</dbReference>
<dbReference type="InterPro" id="IPR002328">
    <property type="entry name" value="ADH_Zn_CS"/>
</dbReference>
<dbReference type="SMART" id="SM00829">
    <property type="entry name" value="PKS_ER"/>
    <property type="match status" value="1"/>
</dbReference>
<keyword evidence="1 4" id="KW-0479">Metal-binding</keyword>
<evidence type="ECO:0000259" key="5">
    <source>
        <dbReference type="SMART" id="SM00829"/>
    </source>
</evidence>
<gene>
    <name evidence="6" type="ORF">ACFSX5_04500</name>
</gene>
<dbReference type="Gene3D" id="3.90.180.10">
    <property type="entry name" value="Medium-chain alcohol dehydrogenases, catalytic domain"/>
    <property type="match status" value="1"/>
</dbReference>
<keyword evidence="3" id="KW-0560">Oxidoreductase</keyword>
<protein>
    <submittedName>
        <fullName evidence="6">Zinc-binding dehydrogenase</fullName>
    </submittedName>
</protein>
<dbReference type="InterPro" id="IPR013154">
    <property type="entry name" value="ADH-like_N"/>
</dbReference>
<evidence type="ECO:0000256" key="4">
    <source>
        <dbReference type="RuleBase" id="RU361277"/>
    </source>
</evidence>
<evidence type="ECO:0000256" key="3">
    <source>
        <dbReference type="ARBA" id="ARBA00023002"/>
    </source>
</evidence>
<feature type="domain" description="Enoyl reductase (ER)" evidence="5">
    <location>
        <begin position="2"/>
        <end position="319"/>
    </location>
</feature>
<evidence type="ECO:0000313" key="7">
    <source>
        <dbReference type="Proteomes" id="UP001597521"/>
    </source>
</evidence>
<comment type="similarity">
    <text evidence="4">Belongs to the zinc-containing alcohol dehydrogenase family.</text>
</comment>
<dbReference type="Proteomes" id="UP001597521">
    <property type="component" value="Unassembled WGS sequence"/>
</dbReference>
<accession>A0ABW5QHD0</accession>
<dbReference type="SUPFAM" id="SSF51735">
    <property type="entry name" value="NAD(P)-binding Rossmann-fold domains"/>
    <property type="match status" value="1"/>
</dbReference>
<evidence type="ECO:0000313" key="6">
    <source>
        <dbReference type="EMBL" id="MFD2647055.1"/>
    </source>
</evidence>
<dbReference type="PROSITE" id="PS00059">
    <property type="entry name" value="ADH_ZINC"/>
    <property type="match status" value="1"/>
</dbReference>
<reference evidence="7" key="1">
    <citation type="journal article" date="2019" name="Int. J. Syst. Evol. Microbiol.">
        <title>The Global Catalogue of Microorganisms (GCM) 10K type strain sequencing project: providing services to taxonomists for standard genome sequencing and annotation.</title>
        <authorList>
            <consortium name="The Broad Institute Genomics Platform"/>
            <consortium name="The Broad Institute Genome Sequencing Center for Infectious Disease"/>
            <person name="Wu L."/>
            <person name="Ma J."/>
        </authorList>
    </citation>
    <scope>NUCLEOTIDE SEQUENCE [LARGE SCALE GENOMIC DNA]</scope>
    <source>
        <strain evidence="7">CCM 7427</strain>
    </source>
</reference>
<comment type="cofactor">
    <cofactor evidence="4">
        <name>Zn(2+)</name>
        <dbReference type="ChEBI" id="CHEBI:29105"/>
    </cofactor>
</comment>
<dbReference type="RefSeq" id="WP_386832096.1">
    <property type="nucleotide sequence ID" value="NZ_JBHUNP010000001.1"/>
</dbReference>
<proteinExistence type="inferred from homology"/>
<dbReference type="InterPro" id="IPR011032">
    <property type="entry name" value="GroES-like_sf"/>
</dbReference>
<keyword evidence="2 4" id="KW-0862">Zinc</keyword>
<organism evidence="6 7">
    <name type="scientific">Devosia albogilva</name>
    <dbReference type="NCBI Taxonomy" id="429726"/>
    <lineage>
        <taxon>Bacteria</taxon>
        <taxon>Pseudomonadati</taxon>
        <taxon>Pseudomonadota</taxon>
        <taxon>Alphaproteobacteria</taxon>
        <taxon>Hyphomicrobiales</taxon>
        <taxon>Devosiaceae</taxon>
        <taxon>Devosia</taxon>
    </lineage>
</organism>
<dbReference type="PANTHER" id="PTHR43401">
    <property type="entry name" value="L-THREONINE 3-DEHYDROGENASE"/>
    <property type="match status" value="1"/>
</dbReference>
<evidence type="ECO:0000256" key="2">
    <source>
        <dbReference type="ARBA" id="ARBA00022833"/>
    </source>
</evidence>
<dbReference type="InterPro" id="IPR036291">
    <property type="entry name" value="NAD(P)-bd_dom_sf"/>
</dbReference>
<sequence length="332" mass="35452">MSEREEPRAAGDVVKVQVLVAPMCTEWQQWRAGKASNELGHEAVGVVVDAAHSSRLKVGDRVVVMPHAGCGTCPACAAGEHIHCTEQRDLLAETGSTSGIGCYADTLLKPDYLLHKVPDDIETDYAAMAICALGPSFTAMERMQVSADDTVLISGCGAVGLGAIINARTIGARVIALELNPFRAELARALGAEQVLDPRAADLVDQVRALTGGYGVDAALETSNNEAAPPVVLELVRARGRLAFVTWSGDLPVKRITGKGVDIFGSWHWNHERHGDKMMQRVRDARPLLDKLTTHRFAMADVSEAFALQETGRCGKVLLYPGGVPANPEVAS</sequence>
<dbReference type="InterPro" id="IPR013149">
    <property type="entry name" value="ADH-like_C"/>
</dbReference>